<dbReference type="CDD" id="cd00090">
    <property type="entry name" value="HTH_ARSR"/>
    <property type="match status" value="1"/>
</dbReference>
<evidence type="ECO:0000259" key="4">
    <source>
        <dbReference type="PROSITE" id="PS50987"/>
    </source>
</evidence>
<proteinExistence type="predicted"/>
<accession>A0A5B9W1R0</accession>
<sequence>MAMIAAMPDELLDLVAGKFQMLADTTRLAILRSLMGGEKSVGQVVTETGRGQANVSKHLKLLAESGLVGRRKEGLQVFYRLQDPLVEKLCELVCSTIREDMERSISRRSELLRKLGPSR</sequence>
<protein>
    <submittedName>
        <fullName evidence="5">HTH-type transcriptional regulator KmtR</fullName>
    </submittedName>
</protein>
<dbReference type="InterPro" id="IPR036390">
    <property type="entry name" value="WH_DNA-bd_sf"/>
</dbReference>
<dbReference type="PANTHER" id="PTHR43132:SF9">
    <property type="entry name" value="ARSR FAMILY TRANSCRIPTIONAL REGULATORY PROTEIN"/>
    <property type="match status" value="1"/>
</dbReference>
<dbReference type="OrthoDB" id="274095at2"/>
<keyword evidence="6" id="KW-1185">Reference proteome</keyword>
<evidence type="ECO:0000256" key="1">
    <source>
        <dbReference type="ARBA" id="ARBA00023015"/>
    </source>
</evidence>
<dbReference type="PRINTS" id="PR00778">
    <property type="entry name" value="HTHARSR"/>
</dbReference>
<dbReference type="Proteomes" id="UP000324233">
    <property type="component" value="Chromosome"/>
</dbReference>
<dbReference type="AlphaFoldDB" id="A0A5B9W1R0"/>
<dbReference type="KEGG" id="agv:OJF2_29970"/>
<evidence type="ECO:0000313" key="5">
    <source>
        <dbReference type="EMBL" id="QEH34458.1"/>
    </source>
</evidence>
<dbReference type="NCBIfam" id="NF033788">
    <property type="entry name" value="HTH_metalloreg"/>
    <property type="match status" value="1"/>
</dbReference>
<dbReference type="PROSITE" id="PS50987">
    <property type="entry name" value="HTH_ARSR_2"/>
    <property type="match status" value="1"/>
</dbReference>
<reference evidence="5 6" key="1">
    <citation type="submission" date="2019-08" db="EMBL/GenBank/DDBJ databases">
        <title>Deep-cultivation of Planctomycetes and their phenomic and genomic characterization uncovers novel biology.</title>
        <authorList>
            <person name="Wiegand S."/>
            <person name="Jogler M."/>
            <person name="Boedeker C."/>
            <person name="Pinto D."/>
            <person name="Vollmers J."/>
            <person name="Rivas-Marin E."/>
            <person name="Kohn T."/>
            <person name="Peeters S.H."/>
            <person name="Heuer A."/>
            <person name="Rast P."/>
            <person name="Oberbeckmann S."/>
            <person name="Bunk B."/>
            <person name="Jeske O."/>
            <person name="Meyerdierks A."/>
            <person name="Storesund J.E."/>
            <person name="Kallscheuer N."/>
            <person name="Luecker S."/>
            <person name="Lage O.M."/>
            <person name="Pohl T."/>
            <person name="Merkel B.J."/>
            <person name="Hornburger P."/>
            <person name="Mueller R.-W."/>
            <person name="Bruemmer F."/>
            <person name="Labrenz M."/>
            <person name="Spormann A.M."/>
            <person name="Op den Camp H."/>
            <person name="Overmann J."/>
            <person name="Amann R."/>
            <person name="Jetten M.S.M."/>
            <person name="Mascher T."/>
            <person name="Medema M.H."/>
            <person name="Devos D.P."/>
            <person name="Kaster A.-K."/>
            <person name="Ovreas L."/>
            <person name="Rohde M."/>
            <person name="Galperin M.Y."/>
            <person name="Jogler C."/>
        </authorList>
    </citation>
    <scope>NUCLEOTIDE SEQUENCE [LARGE SCALE GENOMIC DNA]</scope>
    <source>
        <strain evidence="5 6">OJF2</strain>
    </source>
</reference>
<dbReference type="InterPro" id="IPR051011">
    <property type="entry name" value="Metal_resp_trans_reg"/>
</dbReference>
<dbReference type="GO" id="GO:0003700">
    <property type="term" value="F:DNA-binding transcription factor activity"/>
    <property type="evidence" value="ECO:0007669"/>
    <property type="project" value="InterPro"/>
</dbReference>
<name>A0A5B9W1R0_9BACT</name>
<dbReference type="PANTHER" id="PTHR43132">
    <property type="entry name" value="ARSENICAL RESISTANCE OPERON REPRESSOR ARSR-RELATED"/>
    <property type="match status" value="1"/>
</dbReference>
<dbReference type="InterPro" id="IPR011991">
    <property type="entry name" value="ArsR-like_HTH"/>
</dbReference>
<evidence type="ECO:0000256" key="3">
    <source>
        <dbReference type="ARBA" id="ARBA00023163"/>
    </source>
</evidence>
<evidence type="ECO:0000256" key="2">
    <source>
        <dbReference type="ARBA" id="ARBA00023125"/>
    </source>
</evidence>
<keyword evidence="3" id="KW-0804">Transcription</keyword>
<dbReference type="SUPFAM" id="SSF46785">
    <property type="entry name" value="Winged helix' DNA-binding domain"/>
    <property type="match status" value="1"/>
</dbReference>
<organism evidence="5 6">
    <name type="scientific">Aquisphaera giovannonii</name>
    <dbReference type="NCBI Taxonomy" id="406548"/>
    <lineage>
        <taxon>Bacteria</taxon>
        <taxon>Pseudomonadati</taxon>
        <taxon>Planctomycetota</taxon>
        <taxon>Planctomycetia</taxon>
        <taxon>Isosphaerales</taxon>
        <taxon>Isosphaeraceae</taxon>
        <taxon>Aquisphaera</taxon>
    </lineage>
</organism>
<dbReference type="InterPro" id="IPR001845">
    <property type="entry name" value="HTH_ArsR_DNA-bd_dom"/>
</dbReference>
<keyword evidence="1" id="KW-0805">Transcription regulation</keyword>
<evidence type="ECO:0000313" key="6">
    <source>
        <dbReference type="Proteomes" id="UP000324233"/>
    </source>
</evidence>
<dbReference type="GO" id="GO:0003677">
    <property type="term" value="F:DNA binding"/>
    <property type="evidence" value="ECO:0007669"/>
    <property type="project" value="UniProtKB-KW"/>
</dbReference>
<dbReference type="RefSeq" id="WP_148594379.1">
    <property type="nucleotide sequence ID" value="NZ_CP042997.1"/>
</dbReference>
<dbReference type="SMART" id="SM00418">
    <property type="entry name" value="HTH_ARSR"/>
    <property type="match status" value="1"/>
</dbReference>
<dbReference type="Pfam" id="PF01022">
    <property type="entry name" value="HTH_5"/>
    <property type="match status" value="1"/>
</dbReference>
<keyword evidence="2" id="KW-0238">DNA-binding</keyword>
<dbReference type="InterPro" id="IPR036388">
    <property type="entry name" value="WH-like_DNA-bd_sf"/>
</dbReference>
<gene>
    <name evidence="5" type="primary">kmtR_2</name>
    <name evidence="5" type="ORF">OJF2_29970</name>
</gene>
<dbReference type="Gene3D" id="1.10.10.10">
    <property type="entry name" value="Winged helix-like DNA-binding domain superfamily/Winged helix DNA-binding domain"/>
    <property type="match status" value="1"/>
</dbReference>
<dbReference type="EMBL" id="CP042997">
    <property type="protein sequence ID" value="QEH34458.1"/>
    <property type="molecule type" value="Genomic_DNA"/>
</dbReference>
<feature type="domain" description="HTH arsR-type" evidence="4">
    <location>
        <begin position="7"/>
        <end position="101"/>
    </location>
</feature>